<evidence type="ECO:0000313" key="8">
    <source>
        <dbReference type="EMBL" id="AHG88269.1"/>
    </source>
</evidence>
<evidence type="ECO:0000256" key="3">
    <source>
        <dbReference type="ARBA" id="ARBA00022692"/>
    </source>
</evidence>
<dbReference type="KEGG" id="gba:J421_0732"/>
<dbReference type="Gene3D" id="2.30.30.60">
    <property type="match status" value="1"/>
</dbReference>
<dbReference type="InterPro" id="IPR006685">
    <property type="entry name" value="MscS_channel_2nd"/>
</dbReference>
<dbReference type="InParanoid" id="W0RB13"/>
<dbReference type="eggNOG" id="COG0668">
    <property type="taxonomic scope" value="Bacteria"/>
</dbReference>
<keyword evidence="3 6" id="KW-0812">Transmembrane</keyword>
<keyword evidence="9" id="KW-1185">Reference proteome</keyword>
<dbReference type="Gene3D" id="3.30.70.100">
    <property type="match status" value="1"/>
</dbReference>
<accession>W0RB13</accession>
<evidence type="ECO:0000256" key="5">
    <source>
        <dbReference type="ARBA" id="ARBA00023136"/>
    </source>
</evidence>
<keyword evidence="5 6" id="KW-0472">Membrane</keyword>
<dbReference type="Pfam" id="PF00924">
    <property type="entry name" value="MS_channel_2nd"/>
    <property type="match status" value="1"/>
</dbReference>
<dbReference type="HOGENOM" id="CLU_066007_1_1_0"/>
<dbReference type="STRING" id="861299.J421_0732"/>
<evidence type="ECO:0000256" key="2">
    <source>
        <dbReference type="ARBA" id="ARBA00022475"/>
    </source>
</evidence>
<dbReference type="OrthoDB" id="9809206at2"/>
<evidence type="ECO:0000256" key="4">
    <source>
        <dbReference type="ARBA" id="ARBA00022989"/>
    </source>
</evidence>
<dbReference type="Proteomes" id="UP000019151">
    <property type="component" value="Chromosome"/>
</dbReference>
<protein>
    <submittedName>
        <fullName evidence="8">MscS Mechanosensitive ion channel</fullName>
    </submittedName>
</protein>
<dbReference type="RefSeq" id="WP_025409814.1">
    <property type="nucleotide sequence ID" value="NZ_CP007128.1"/>
</dbReference>
<dbReference type="EMBL" id="CP007128">
    <property type="protein sequence ID" value="AHG88269.1"/>
    <property type="molecule type" value="Genomic_DNA"/>
</dbReference>
<reference evidence="8 9" key="1">
    <citation type="journal article" date="2014" name="Genome Announc.">
        <title>Genome Sequence and Methylome of Soil Bacterium Gemmatirosa kalamazoonensis KBS708T, a Member of the Rarely Cultivated Gemmatimonadetes Phylum.</title>
        <authorList>
            <person name="Debruyn J.M."/>
            <person name="Radosevich M."/>
            <person name="Wommack K.E."/>
            <person name="Polson S.W."/>
            <person name="Hauser L.J."/>
            <person name="Fawaz M.N."/>
            <person name="Korlach J."/>
            <person name="Tsai Y.C."/>
        </authorList>
    </citation>
    <scope>NUCLEOTIDE SEQUENCE [LARGE SCALE GENOMIC DNA]</scope>
    <source>
        <strain evidence="8 9">KBS708</strain>
    </source>
</reference>
<gene>
    <name evidence="8" type="ORF">J421_0732</name>
</gene>
<comment type="subcellular location">
    <subcellularLocation>
        <location evidence="1">Cell membrane</location>
        <topology evidence="1">Multi-pass membrane protein</topology>
    </subcellularLocation>
</comment>
<dbReference type="PANTHER" id="PTHR30566:SF5">
    <property type="entry name" value="MECHANOSENSITIVE ION CHANNEL PROTEIN 1, MITOCHONDRIAL-RELATED"/>
    <property type="match status" value="1"/>
</dbReference>
<keyword evidence="2" id="KW-1003">Cell membrane</keyword>
<organism evidence="8 9">
    <name type="scientific">Gemmatirosa kalamazoonensis</name>
    <dbReference type="NCBI Taxonomy" id="861299"/>
    <lineage>
        <taxon>Bacteria</taxon>
        <taxon>Pseudomonadati</taxon>
        <taxon>Gemmatimonadota</taxon>
        <taxon>Gemmatimonadia</taxon>
        <taxon>Gemmatimonadales</taxon>
        <taxon>Gemmatimonadaceae</taxon>
        <taxon>Gemmatirosa</taxon>
    </lineage>
</organism>
<feature type="transmembrane region" description="Helical" evidence="6">
    <location>
        <begin position="20"/>
        <end position="42"/>
    </location>
</feature>
<dbReference type="InterPro" id="IPR010920">
    <property type="entry name" value="LSM_dom_sf"/>
</dbReference>
<dbReference type="GO" id="GO:0008381">
    <property type="term" value="F:mechanosensitive monoatomic ion channel activity"/>
    <property type="evidence" value="ECO:0007669"/>
    <property type="project" value="UniProtKB-ARBA"/>
</dbReference>
<dbReference type="SUPFAM" id="SSF82689">
    <property type="entry name" value="Mechanosensitive channel protein MscS (YggB), C-terminal domain"/>
    <property type="match status" value="1"/>
</dbReference>
<evidence type="ECO:0000256" key="1">
    <source>
        <dbReference type="ARBA" id="ARBA00004651"/>
    </source>
</evidence>
<proteinExistence type="predicted"/>
<sequence>MNVFGVRLLGLGADTGRKLLLTVALIVALFVLRTVIGWAVGWAGHRRRTNEHTERTRFWTRQVVSLATVALLLFGVVSIWFDEPGRLATAAGLVTAGIAVALQRVITSFAAYFIILRGRVFTVGDRITMGGVRGDVVQLGFMQTAVMEMGEPPGEQGDPPSVWVSARQYTGRIVRVTNDKIFDTPVYNYTREFPFLFEEIHIPIRYDADRARAESILLDVARRHTDDIARDAKGALERLRERYFLPDEVSLGPAVYWRLTDNWIDMSVRFTTRERGARGVKDRMSRDIIAEFDAAGLGLASGTYEIVGMPPLRVQLDEARDTRGP</sequence>
<feature type="transmembrane region" description="Helical" evidence="6">
    <location>
        <begin position="63"/>
        <end position="81"/>
    </location>
</feature>
<evidence type="ECO:0000256" key="6">
    <source>
        <dbReference type="SAM" id="Phobius"/>
    </source>
</evidence>
<dbReference type="PANTHER" id="PTHR30566">
    <property type="entry name" value="YNAI-RELATED MECHANOSENSITIVE ION CHANNEL"/>
    <property type="match status" value="1"/>
</dbReference>
<evidence type="ECO:0000313" key="9">
    <source>
        <dbReference type="Proteomes" id="UP000019151"/>
    </source>
</evidence>
<dbReference type="GO" id="GO:0005886">
    <property type="term" value="C:plasma membrane"/>
    <property type="evidence" value="ECO:0007669"/>
    <property type="project" value="UniProtKB-SubCell"/>
</dbReference>
<feature type="domain" description="Mechanosensitive ion channel MscS" evidence="7">
    <location>
        <begin position="105"/>
        <end position="147"/>
    </location>
</feature>
<dbReference type="InterPro" id="IPR023408">
    <property type="entry name" value="MscS_beta-dom_sf"/>
</dbReference>
<dbReference type="InterPro" id="IPR011066">
    <property type="entry name" value="MscS_channel_C_sf"/>
</dbReference>
<keyword evidence="4 6" id="KW-1133">Transmembrane helix</keyword>
<name>W0RB13_9BACT</name>
<dbReference type="SUPFAM" id="SSF50182">
    <property type="entry name" value="Sm-like ribonucleoproteins"/>
    <property type="match status" value="1"/>
</dbReference>
<evidence type="ECO:0000259" key="7">
    <source>
        <dbReference type="Pfam" id="PF00924"/>
    </source>
</evidence>
<feature type="transmembrane region" description="Helical" evidence="6">
    <location>
        <begin position="87"/>
        <end position="116"/>
    </location>
</feature>
<dbReference type="AlphaFoldDB" id="W0RB13"/>